<evidence type="ECO:0000256" key="1">
    <source>
        <dbReference type="ARBA" id="ARBA00009980"/>
    </source>
</evidence>
<dbReference type="OrthoDB" id="1562195at2759"/>
<sequence length="334" mass="39567">MAHYTGSIADAGRLIHIAKRRERHKEDIEKQRQKIQAEKAALVDIGEKFKTHFDMVEHRLKSTTIGLVTLDEMKAKQELAIQERDRLLATKEREQHLKREEEDLEKKRTRETLQRASDILKSTLSFDLSDEDETEASINAVPVKKKCYKDPTVDTSFLPDRERELEENRLREQLCKEWTEQQERIKNESINIAFSYWDGSGHRRDLKMKKGSSIQQFLQRALEMLRRDFNELKTMSTDSLMFVKEDLIIPHFYTFYDFIVTKTMGKTGPLFEFDAAGELRIRQDALVDTSESHPAKVVLRQWYERNKHIYPASRWEPFDPNKKYDRTVEDLREL</sequence>
<dbReference type="InterPro" id="IPR007005">
    <property type="entry name" value="XAP5"/>
</dbReference>
<dbReference type="GO" id="GO:0005634">
    <property type="term" value="C:nucleus"/>
    <property type="evidence" value="ECO:0007669"/>
    <property type="project" value="InterPro"/>
</dbReference>
<dbReference type="Proteomes" id="UP000030758">
    <property type="component" value="Unassembled WGS sequence"/>
</dbReference>
<feature type="coiled-coil region" evidence="3">
    <location>
        <begin position="70"/>
        <end position="107"/>
    </location>
</feature>
<proteinExistence type="inferred from homology"/>
<dbReference type="GO" id="GO:0006325">
    <property type="term" value="P:chromatin organization"/>
    <property type="evidence" value="ECO:0007669"/>
    <property type="project" value="TreeGrafter"/>
</dbReference>
<name>A0A085NU97_9BILA</name>
<gene>
    <name evidence="5" type="ORF">M513_00173</name>
    <name evidence="6" type="ORF">M514_00173</name>
</gene>
<reference evidence="6 7" key="1">
    <citation type="journal article" date="2014" name="Nat. Genet.">
        <title>Genome and transcriptome of the porcine whipworm Trichuris suis.</title>
        <authorList>
            <person name="Jex A.R."/>
            <person name="Nejsum P."/>
            <person name="Schwarz E.M."/>
            <person name="Hu L."/>
            <person name="Young N.D."/>
            <person name="Hall R.S."/>
            <person name="Korhonen P.K."/>
            <person name="Liao S."/>
            <person name="Thamsborg S."/>
            <person name="Xia J."/>
            <person name="Xu P."/>
            <person name="Wang S."/>
            <person name="Scheerlinck J.P."/>
            <person name="Hofmann A."/>
            <person name="Sternberg P.W."/>
            <person name="Wang J."/>
            <person name="Gasser R.B."/>
        </authorList>
    </citation>
    <scope>NUCLEOTIDE SEQUENCE [LARGE SCALE GENOMIC DNA]</scope>
    <source>
        <strain evidence="6">DCEP-RM93F</strain>
        <strain evidence="5">DCEP-RM93M</strain>
    </source>
</reference>
<dbReference type="EMBL" id="KL363182">
    <property type="protein sequence ID" value="KFD59010.1"/>
    <property type="molecule type" value="Genomic_DNA"/>
</dbReference>
<protein>
    <recommendedName>
        <fullName evidence="2">Protein FAM50 homolog</fullName>
    </recommendedName>
</protein>
<dbReference type="Pfam" id="PF04921">
    <property type="entry name" value="XAP5"/>
    <property type="match status" value="1"/>
</dbReference>
<dbReference type="PANTHER" id="PTHR12722:SF0">
    <property type="entry name" value="PROTEIN FAM50A"/>
    <property type="match status" value="1"/>
</dbReference>
<dbReference type="InterPro" id="IPR048337">
    <property type="entry name" value="FAM50A/XAP5_C"/>
</dbReference>
<keyword evidence="3" id="KW-0175">Coiled coil</keyword>
<evidence type="ECO:0000313" key="7">
    <source>
        <dbReference type="Proteomes" id="UP000030764"/>
    </source>
</evidence>
<evidence type="ECO:0000313" key="6">
    <source>
        <dbReference type="EMBL" id="KFD73043.1"/>
    </source>
</evidence>
<dbReference type="PANTHER" id="PTHR12722">
    <property type="entry name" value="XAP-5 PROTEIN-RELATED"/>
    <property type="match status" value="1"/>
</dbReference>
<evidence type="ECO:0000256" key="2">
    <source>
        <dbReference type="ARBA" id="ARBA00016617"/>
    </source>
</evidence>
<organism evidence="6">
    <name type="scientific">Trichuris suis</name>
    <name type="common">pig whipworm</name>
    <dbReference type="NCBI Taxonomy" id="68888"/>
    <lineage>
        <taxon>Eukaryota</taxon>
        <taxon>Metazoa</taxon>
        <taxon>Ecdysozoa</taxon>
        <taxon>Nematoda</taxon>
        <taxon>Enoplea</taxon>
        <taxon>Dorylaimia</taxon>
        <taxon>Trichinellida</taxon>
        <taxon>Trichuridae</taxon>
        <taxon>Trichuris</taxon>
    </lineage>
</organism>
<feature type="coiled-coil region" evidence="3">
    <location>
        <begin position="18"/>
        <end position="45"/>
    </location>
</feature>
<keyword evidence="7" id="KW-1185">Reference proteome</keyword>
<evidence type="ECO:0000256" key="3">
    <source>
        <dbReference type="SAM" id="Coils"/>
    </source>
</evidence>
<dbReference type="AlphaFoldDB" id="A0A085NU97"/>
<accession>A0A085NU97</accession>
<dbReference type="Proteomes" id="UP000030764">
    <property type="component" value="Unassembled WGS sequence"/>
</dbReference>
<evidence type="ECO:0000259" key="4">
    <source>
        <dbReference type="Pfam" id="PF04921"/>
    </source>
</evidence>
<feature type="domain" description="FAM50A/XAP5 C-terminal" evidence="4">
    <location>
        <begin position="188"/>
        <end position="327"/>
    </location>
</feature>
<evidence type="ECO:0000313" key="5">
    <source>
        <dbReference type="EMBL" id="KFD59010.1"/>
    </source>
</evidence>
<comment type="similarity">
    <text evidence="1">Belongs to the FAM50 family.</text>
</comment>
<dbReference type="EMBL" id="KL367475">
    <property type="protein sequence ID" value="KFD73043.1"/>
    <property type="molecule type" value="Genomic_DNA"/>
</dbReference>